<feature type="transmembrane region" description="Helical" evidence="5">
    <location>
        <begin position="266"/>
        <end position="281"/>
    </location>
</feature>
<feature type="transmembrane region" description="Helical" evidence="5">
    <location>
        <begin position="362"/>
        <end position="382"/>
    </location>
</feature>
<comment type="subcellular location">
    <subcellularLocation>
        <location evidence="1">Membrane</location>
        <topology evidence="1">Multi-pass membrane protein</topology>
    </subcellularLocation>
</comment>
<proteinExistence type="predicted"/>
<feature type="transmembrane region" description="Helical" evidence="5">
    <location>
        <begin position="80"/>
        <end position="98"/>
    </location>
</feature>
<dbReference type="InterPro" id="IPR007016">
    <property type="entry name" value="O-antigen_ligase-rel_domated"/>
</dbReference>
<protein>
    <submittedName>
        <fullName evidence="7">O-antigen ligase family protein</fullName>
    </submittedName>
</protein>
<dbReference type="InterPro" id="IPR051533">
    <property type="entry name" value="WaaL-like"/>
</dbReference>
<keyword evidence="7" id="KW-0436">Ligase</keyword>
<comment type="caution">
    <text evidence="7">The sequence shown here is derived from an EMBL/GenBank/DDBJ whole genome shotgun (WGS) entry which is preliminary data.</text>
</comment>
<feature type="transmembrane region" description="Helical" evidence="5">
    <location>
        <begin position="49"/>
        <end position="68"/>
    </location>
</feature>
<dbReference type="Proteomes" id="UP000421283">
    <property type="component" value="Unassembled WGS sequence"/>
</dbReference>
<evidence type="ECO:0000313" key="8">
    <source>
        <dbReference type="Proteomes" id="UP000421283"/>
    </source>
</evidence>
<feature type="transmembrane region" description="Helical" evidence="5">
    <location>
        <begin position="394"/>
        <end position="412"/>
    </location>
</feature>
<evidence type="ECO:0000313" key="7">
    <source>
        <dbReference type="EMBL" id="MQO93805.1"/>
    </source>
</evidence>
<evidence type="ECO:0000256" key="2">
    <source>
        <dbReference type="ARBA" id="ARBA00022692"/>
    </source>
</evidence>
<dbReference type="AlphaFoldDB" id="A0AA90VNR8"/>
<feature type="transmembrane region" description="Helical" evidence="5">
    <location>
        <begin position="138"/>
        <end position="157"/>
    </location>
</feature>
<evidence type="ECO:0000256" key="1">
    <source>
        <dbReference type="ARBA" id="ARBA00004141"/>
    </source>
</evidence>
<sequence length="446" mass="50598">MISIINIIIIICCIIILRNFYVGGIIYLLHSFILPSFVSFNMGGVSVNANDLFLIFMIASFLIHKSSLSASYPITKVLKLFSFYVIPAVLVCLLASFVPKGIQYYQFAKGIIYHTVLPVLFCFYFLNTIDTRVRFIRCLTIVAIVIGFYGVICYVLKENPYIKVLNLLYNKEYEYEYFLYEVRGGLSGRISGTMNHPLTWGQLWGILVAFFVMVKDKINPVLFKAVIVLGCLNVLFSGSRSALVALFPILVCYAVASGGLKVLQKIGIYAFVGVVLSYSLSDKMQTYIESAVFFWDQSKSNAAEINGSNVDMRINQIETTVFDVSKENLLFGYGLGYLEYSSKKNIRNSAMLGFESVFFQKMYEQGVVGIICFFVFLFQFYLFGIKRFKKNKKILFLGYCSSYLLSILFTGIQDTFSSYLFLGTFLIVFGARENVCEKQIGRLTRS</sequence>
<feature type="domain" description="O-antigen ligase-related" evidence="6">
    <location>
        <begin position="226"/>
        <end position="374"/>
    </location>
</feature>
<evidence type="ECO:0000256" key="3">
    <source>
        <dbReference type="ARBA" id="ARBA00022989"/>
    </source>
</evidence>
<dbReference type="GO" id="GO:0016874">
    <property type="term" value="F:ligase activity"/>
    <property type="evidence" value="ECO:0007669"/>
    <property type="project" value="UniProtKB-KW"/>
</dbReference>
<feature type="transmembrane region" description="Helical" evidence="5">
    <location>
        <begin position="221"/>
        <end position="236"/>
    </location>
</feature>
<feature type="transmembrane region" description="Helical" evidence="5">
    <location>
        <begin position="7"/>
        <end position="29"/>
    </location>
</feature>
<organism evidence="7 8">
    <name type="scientific">Segatella copri</name>
    <dbReference type="NCBI Taxonomy" id="165179"/>
    <lineage>
        <taxon>Bacteria</taxon>
        <taxon>Pseudomonadati</taxon>
        <taxon>Bacteroidota</taxon>
        <taxon>Bacteroidia</taxon>
        <taxon>Bacteroidales</taxon>
        <taxon>Prevotellaceae</taxon>
        <taxon>Segatella</taxon>
    </lineage>
</organism>
<gene>
    <name evidence="7" type="ORF">F7D31_14285</name>
</gene>
<accession>A0AA90VNR8</accession>
<evidence type="ECO:0000256" key="5">
    <source>
        <dbReference type="SAM" id="Phobius"/>
    </source>
</evidence>
<keyword evidence="4 5" id="KW-0472">Membrane</keyword>
<feature type="transmembrane region" description="Helical" evidence="5">
    <location>
        <begin position="104"/>
        <end position="126"/>
    </location>
</feature>
<dbReference type="GO" id="GO:0016020">
    <property type="term" value="C:membrane"/>
    <property type="evidence" value="ECO:0007669"/>
    <property type="project" value="UniProtKB-SubCell"/>
</dbReference>
<dbReference type="Pfam" id="PF04932">
    <property type="entry name" value="Wzy_C"/>
    <property type="match status" value="1"/>
</dbReference>
<keyword evidence="3 5" id="KW-1133">Transmembrane helix</keyword>
<evidence type="ECO:0000259" key="6">
    <source>
        <dbReference type="Pfam" id="PF04932"/>
    </source>
</evidence>
<name>A0AA90VNR8_9BACT</name>
<dbReference type="PANTHER" id="PTHR37422">
    <property type="entry name" value="TEICHURONIC ACID BIOSYNTHESIS PROTEIN TUAE"/>
    <property type="match status" value="1"/>
</dbReference>
<feature type="transmembrane region" description="Helical" evidence="5">
    <location>
        <begin position="242"/>
        <end position="259"/>
    </location>
</feature>
<keyword evidence="2 5" id="KW-0812">Transmembrane</keyword>
<evidence type="ECO:0000256" key="4">
    <source>
        <dbReference type="ARBA" id="ARBA00023136"/>
    </source>
</evidence>
<dbReference type="EMBL" id="VZAP01000176">
    <property type="protein sequence ID" value="MQO93805.1"/>
    <property type="molecule type" value="Genomic_DNA"/>
</dbReference>
<reference evidence="8" key="1">
    <citation type="submission" date="2019-09" db="EMBL/GenBank/DDBJ databases">
        <title>Distinct polysaccharide growth profiles of human intestinal Prevotella copri isolates.</title>
        <authorList>
            <person name="Fehlner-Peach H."/>
            <person name="Magnabosco C."/>
            <person name="Raghavan V."/>
            <person name="Scher J.U."/>
            <person name="Tett A."/>
            <person name="Cox L.M."/>
            <person name="Gottsegen C."/>
            <person name="Watters A."/>
            <person name="Wiltshire- Gordon J.D."/>
            <person name="Segata N."/>
            <person name="Bonneau R."/>
            <person name="Littman D.R."/>
        </authorList>
    </citation>
    <scope>NUCLEOTIDE SEQUENCE [LARGE SCALE GENOMIC DNA]</scope>
    <source>
        <strain evidence="8">iAU3127</strain>
    </source>
</reference>
<dbReference type="PANTHER" id="PTHR37422:SF17">
    <property type="entry name" value="O-ANTIGEN LIGASE"/>
    <property type="match status" value="1"/>
</dbReference>
<feature type="transmembrane region" description="Helical" evidence="5">
    <location>
        <begin position="197"/>
        <end position="214"/>
    </location>
</feature>